<feature type="region of interest" description="Disordered" evidence="4">
    <location>
        <begin position="575"/>
        <end position="600"/>
    </location>
</feature>
<dbReference type="Proteomes" id="UP000728032">
    <property type="component" value="Unassembled WGS sequence"/>
</dbReference>
<dbReference type="OrthoDB" id="8062037at2759"/>
<proteinExistence type="predicted"/>
<dbReference type="InterPro" id="IPR013083">
    <property type="entry name" value="Znf_RING/FYVE/PHD"/>
</dbReference>
<evidence type="ECO:0000259" key="5">
    <source>
        <dbReference type="PROSITE" id="PS50089"/>
    </source>
</evidence>
<evidence type="ECO:0000256" key="4">
    <source>
        <dbReference type="SAM" id="MobiDB-lite"/>
    </source>
</evidence>
<evidence type="ECO:0000256" key="1">
    <source>
        <dbReference type="ARBA" id="ARBA00022771"/>
    </source>
</evidence>
<dbReference type="EMBL" id="OC923719">
    <property type="protein sequence ID" value="CAD7655027.1"/>
    <property type="molecule type" value="Genomic_DNA"/>
</dbReference>
<dbReference type="AlphaFoldDB" id="A0A7R9QRE8"/>
<organism evidence="6">
    <name type="scientific">Oppiella nova</name>
    <dbReference type="NCBI Taxonomy" id="334625"/>
    <lineage>
        <taxon>Eukaryota</taxon>
        <taxon>Metazoa</taxon>
        <taxon>Ecdysozoa</taxon>
        <taxon>Arthropoda</taxon>
        <taxon>Chelicerata</taxon>
        <taxon>Arachnida</taxon>
        <taxon>Acari</taxon>
        <taxon>Acariformes</taxon>
        <taxon>Sarcoptiformes</taxon>
        <taxon>Oribatida</taxon>
        <taxon>Brachypylina</taxon>
        <taxon>Oppioidea</taxon>
        <taxon>Oppiidae</taxon>
        <taxon>Oppiella</taxon>
    </lineage>
</organism>
<dbReference type="InterPro" id="IPR001841">
    <property type="entry name" value="Znf_RING"/>
</dbReference>
<keyword evidence="7" id="KW-1185">Reference proteome</keyword>
<keyword evidence="1 3" id="KW-0479">Metal-binding</keyword>
<feature type="region of interest" description="Disordered" evidence="4">
    <location>
        <begin position="31"/>
        <end position="52"/>
    </location>
</feature>
<dbReference type="SUPFAM" id="SSF57850">
    <property type="entry name" value="RING/U-box"/>
    <property type="match status" value="1"/>
</dbReference>
<reference evidence="6" key="1">
    <citation type="submission" date="2020-11" db="EMBL/GenBank/DDBJ databases">
        <authorList>
            <person name="Tran Van P."/>
        </authorList>
    </citation>
    <scope>NUCLEOTIDE SEQUENCE</scope>
</reference>
<evidence type="ECO:0000313" key="7">
    <source>
        <dbReference type="Proteomes" id="UP000728032"/>
    </source>
</evidence>
<protein>
    <recommendedName>
        <fullName evidence="5">RING-type domain-containing protein</fullName>
    </recommendedName>
</protein>
<keyword evidence="1 3" id="KW-0863">Zinc-finger</keyword>
<feature type="compositionally biased region" description="Pro residues" evidence="4">
    <location>
        <begin position="542"/>
        <end position="554"/>
    </location>
</feature>
<feature type="region of interest" description="Disordered" evidence="4">
    <location>
        <begin position="389"/>
        <end position="418"/>
    </location>
</feature>
<name>A0A7R9QRE8_9ACAR</name>
<evidence type="ECO:0000256" key="3">
    <source>
        <dbReference type="PROSITE-ProRule" id="PRU00175"/>
    </source>
</evidence>
<accession>A0A7R9QRE8</accession>
<keyword evidence="2" id="KW-0862">Zinc</keyword>
<dbReference type="PROSITE" id="PS50089">
    <property type="entry name" value="ZF_RING_2"/>
    <property type="match status" value="1"/>
</dbReference>
<feature type="compositionally biased region" description="Polar residues" evidence="4">
    <location>
        <begin position="389"/>
        <end position="404"/>
    </location>
</feature>
<dbReference type="SMART" id="SM00184">
    <property type="entry name" value="RING"/>
    <property type="match status" value="1"/>
</dbReference>
<sequence>MSRKRGHKIYAYVICEQFYRTTQCISGVTLSANDSRDDSQNRTQNGRQLRDTSHRSVNAIVFSRLIHHSLVFLRSVCHPVCVNNHHTIALDITGRQPMASTPMPVFGRQLSAPQPWLGSSVHSYHMQSMPAMDPVVSSLRVRRPLWPPPPAQTPPVTHHQSYAYNRHQLKTCVHSVNCQCGGQPLRRSLSTCFTQTMSTDDNTGATDETMGESVAPRMSVADIDAQMKHLTRVNHELRARLKVLSDAKSAEVTASKEFVRKLVDHYEDLLINCFGVYVREEYDRFAAIPAMAKKLEPIMDQMRRAFATIDELKDRLKYGSDGKRDINGNVEEKAVVTGEWHELVEVVHCLPEFPDLLAFYKSVLDDIPISLPSAQLQVLSSCYRRPLTSQPSPLQHMSSPSQVVTDMAPKPQGLRRPRLPMSATNDIAVKAMAPDVKPVIVSVNTAAKTMPSNAVKLVAPTVRPVITSPGNTVKTLPYNADKRIAPAVHPMVSNTAKTMPSNDVKPMAPTTPPPVVPNDNAMKTMPSSAVEPSVRPKVVKPTAPPVSRPQPKTTPTPAVNGVQMKRLMVPMADNSAKNVSDESDVRPPRGPPPFGAKRKPMGAVAVPSVPNSPQSTTGARSVAPLVPKGPQIKLLAKLRDKYPDLSDELLMDSMAETKRRLIDTGSGQGFTGMRMADIVAKIGAYIDEHAMAMKAMALFGRKDKMTDQMSAEVDDNTVESIVCYVCMQAIGDDVRHETDCHHVFHTDCLNSWAEVCTGCPVCGEDLVPNRQPFPSIVH</sequence>
<evidence type="ECO:0000256" key="2">
    <source>
        <dbReference type="ARBA" id="ARBA00022833"/>
    </source>
</evidence>
<dbReference type="GO" id="GO:0008270">
    <property type="term" value="F:zinc ion binding"/>
    <property type="evidence" value="ECO:0007669"/>
    <property type="project" value="UniProtKB-KW"/>
</dbReference>
<gene>
    <name evidence="6" type="ORF">ONB1V03_LOCUS11672</name>
</gene>
<feature type="domain" description="RING-type" evidence="5">
    <location>
        <begin position="723"/>
        <end position="762"/>
    </location>
</feature>
<dbReference type="Gene3D" id="3.30.40.10">
    <property type="entry name" value="Zinc/RING finger domain, C3HC4 (zinc finger)"/>
    <property type="match status" value="1"/>
</dbReference>
<dbReference type="EMBL" id="CAJPVJ010008894">
    <property type="protein sequence ID" value="CAG2172214.1"/>
    <property type="molecule type" value="Genomic_DNA"/>
</dbReference>
<feature type="region of interest" description="Disordered" evidence="4">
    <location>
        <begin position="525"/>
        <end position="563"/>
    </location>
</feature>
<evidence type="ECO:0000313" key="6">
    <source>
        <dbReference type="EMBL" id="CAD7655027.1"/>
    </source>
</evidence>